<evidence type="ECO:0000256" key="4">
    <source>
        <dbReference type="ARBA" id="ARBA00022692"/>
    </source>
</evidence>
<evidence type="ECO:0000256" key="1">
    <source>
        <dbReference type="ARBA" id="ARBA00004651"/>
    </source>
</evidence>
<feature type="compositionally biased region" description="Basic and acidic residues" evidence="7">
    <location>
        <begin position="205"/>
        <end position="216"/>
    </location>
</feature>
<feature type="transmembrane region" description="Helical" evidence="8">
    <location>
        <begin position="35"/>
        <end position="53"/>
    </location>
</feature>
<feature type="transmembrane region" description="Helical" evidence="8">
    <location>
        <begin position="73"/>
        <end position="91"/>
    </location>
</feature>
<feature type="transmembrane region" description="Helical" evidence="8">
    <location>
        <begin position="6"/>
        <end position="26"/>
    </location>
</feature>
<keyword evidence="5 8" id="KW-1133">Transmembrane helix</keyword>
<evidence type="ECO:0000256" key="2">
    <source>
        <dbReference type="ARBA" id="ARBA00009298"/>
    </source>
</evidence>
<dbReference type="OrthoDB" id="9811198at2"/>
<dbReference type="InterPro" id="IPR049177">
    <property type="entry name" value="MgtC_SapB_SrpB_YhiD_N"/>
</dbReference>
<evidence type="ECO:0000256" key="6">
    <source>
        <dbReference type="ARBA" id="ARBA00023136"/>
    </source>
</evidence>
<feature type="transmembrane region" description="Helical" evidence="8">
    <location>
        <begin position="98"/>
        <end position="115"/>
    </location>
</feature>
<keyword evidence="4 8" id="KW-0812">Transmembrane</keyword>
<evidence type="ECO:0000259" key="9">
    <source>
        <dbReference type="Pfam" id="PF02308"/>
    </source>
</evidence>
<proteinExistence type="inferred from homology"/>
<comment type="similarity">
    <text evidence="2">Belongs to the MgtC/SapB family.</text>
</comment>
<accession>A0A1H1YLG7</accession>
<evidence type="ECO:0000313" key="10">
    <source>
        <dbReference type="EMBL" id="SDT22201.1"/>
    </source>
</evidence>
<sequence>MVDGHTVWVQVLLVLVAFALSSLIGLERQIRQKSAGLRTHALVGMGSALFMVVSKWGFADVLGPHVSLDPSRIAAQIVSGIGFIGGGLIFVRRDAVRGLTTASVVWVTAAVGAAAGAGMVVVAVAATAAHFAVIVGFTALGGRLPSARGAVQLRIVYANGSGAFRRALVACTSRGFEVGQVTIERGDLLAEPADEGRGNGHRRGTPVDRDGGEDTNARAGDVVVALQLYGSAPVADLAAHLTEVTGVRSVLVGAGTEEE</sequence>
<gene>
    <name evidence="10" type="ORF">SAMN04489717_5558</name>
</gene>
<dbReference type="Pfam" id="PF02308">
    <property type="entry name" value="MgtC"/>
    <property type="match status" value="1"/>
</dbReference>
<feature type="region of interest" description="Disordered" evidence="7">
    <location>
        <begin position="190"/>
        <end position="216"/>
    </location>
</feature>
<evidence type="ECO:0000256" key="8">
    <source>
        <dbReference type="SAM" id="Phobius"/>
    </source>
</evidence>
<dbReference type="GO" id="GO:0005886">
    <property type="term" value="C:plasma membrane"/>
    <property type="evidence" value="ECO:0007669"/>
    <property type="project" value="UniProtKB-SubCell"/>
</dbReference>
<evidence type="ECO:0000256" key="7">
    <source>
        <dbReference type="SAM" id="MobiDB-lite"/>
    </source>
</evidence>
<evidence type="ECO:0000256" key="5">
    <source>
        <dbReference type="ARBA" id="ARBA00022989"/>
    </source>
</evidence>
<dbReference type="STRING" id="117157.SAMN04489717_5558"/>
<dbReference type="AlphaFoldDB" id="A0A1H1YLG7"/>
<keyword evidence="3" id="KW-1003">Cell membrane</keyword>
<dbReference type="InterPro" id="IPR003416">
    <property type="entry name" value="MgtC/SapB/SrpB/YhiD_fam"/>
</dbReference>
<keyword evidence="11" id="KW-1185">Reference proteome</keyword>
<organism evidence="10 11">
    <name type="scientific">Actinopolymorpha singaporensis</name>
    <dbReference type="NCBI Taxonomy" id="117157"/>
    <lineage>
        <taxon>Bacteria</taxon>
        <taxon>Bacillati</taxon>
        <taxon>Actinomycetota</taxon>
        <taxon>Actinomycetes</taxon>
        <taxon>Propionibacteriales</taxon>
        <taxon>Actinopolymorphaceae</taxon>
        <taxon>Actinopolymorpha</taxon>
    </lineage>
</organism>
<dbReference type="PANTHER" id="PTHR33778">
    <property type="entry name" value="PROTEIN MGTC"/>
    <property type="match status" value="1"/>
</dbReference>
<dbReference type="EMBL" id="LT629732">
    <property type="protein sequence ID" value="SDT22201.1"/>
    <property type="molecule type" value="Genomic_DNA"/>
</dbReference>
<name>A0A1H1YLG7_9ACTN</name>
<feature type="domain" description="MgtC/SapB/SrpB/YhiD N-terminal" evidence="9">
    <location>
        <begin position="15"/>
        <end position="140"/>
    </location>
</feature>
<comment type="subcellular location">
    <subcellularLocation>
        <location evidence="1">Cell membrane</location>
        <topology evidence="1">Multi-pass membrane protein</topology>
    </subcellularLocation>
</comment>
<protein>
    <submittedName>
        <fullName evidence="10">Putative Mg2+ transporter-C (MgtC) family protein</fullName>
    </submittedName>
</protein>
<dbReference type="PRINTS" id="PR01837">
    <property type="entry name" value="MGTCSAPBPROT"/>
</dbReference>
<evidence type="ECO:0000256" key="3">
    <source>
        <dbReference type="ARBA" id="ARBA00022475"/>
    </source>
</evidence>
<reference evidence="10 11" key="1">
    <citation type="submission" date="2016-10" db="EMBL/GenBank/DDBJ databases">
        <authorList>
            <person name="de Groot N.N."/>
        </authorList>
    </citation>
    <scope>NUCLEOTIDE SEQUENCE [LARGE SCALE GENOMIC DNA]</scope>
    <source>
        <strain evidence="10 11">DSM 22024</strain>
    </source>
</reference>
<dbReference type="RefSeq" id="WP_092656517.1">
    <property type="nucleotide sequence ID" value="NZ_LT629732.1"/>
</dbReference>
<dbReference type="Proteomes" id="UP000198983">
    <property type="component" value="Chromosome I"/>
</dbReference>
<dbReference type="PANTHER" id="PTHR33778:SF1">
    <property type="entry name" value="MAGNESIUM TRANSPORTER YHID-RELATED"/>
    <property type="match status" value="1"/>
</dbReference>
<evidence type="ECO:0000313" key="11">
    <source>
        <dbReference type="Proteomes" id="UP000198983"/>
    </source>
</evidence>
<keyword evidence="6 8" id="KW-0472">Membrane</keyword>